<keyword evidence="2" id="KW-0548">Nucleotidyltransferase</keyword>
<evidence type="ECO:0000313" key="3">
    <source>
        <dbReference type="Proteomes" id="UP001500359"/>
    </source>
</evidence>
<gene>
    <name evidence="2" type="ORF">GCM10009114_11290</name>
</gene>
<dbReference type="EMBL" id="BAAAFD010000002">
    <property type="protein sequence ID" value="GAA0854652.1"/>
    <property type="molecule type" value="Genomic_DNA"/>
</dbReference>
<evidence type="ECO:0000313" key="2">
    <source>
        <dbReference type="EMBL" id="GAA0854652.1"/>
    </source>
</evidence>
<dbReference type="InterPro" id="IPR000594">
    <property type="entry name" value="ThiF_NAD_FAD-bd"/>
</dbReference>
<accession>A0ABN1LEM0</accession>
<dbReference type="RefSeq" id="WP_343857409.1">
    <property type="nucleotide sequence ID" value="NZ_BAAAFD010000002.1"/>
</dbReference>
<reference evidence="2 3" key="1">
    <citation type="journal article" date="2019" name="Int. J. Syst. Evol. Microbiol.">
        <title>The Global Catalogue of Microorganisms (GCM) 10K type strain sequencing project: providing services to taxonomists for standard genome sequencing and annotation.</title>
        <authorList>
            <consortium name="The Broad Institute Genomics Platform"/>
            <consortium name="The Broad Institute Genome Sequencing Center for Infectious Disease"/>
            <person name="Wu L."/>
            <person name="Ma J."/>
        </authorList>
    </citation>
    <scope>NUCLEOTIDE SEQUENCE [LARGE SCALE GENOMIC DNA]</scope>
    <source>
        <strain evidence="2 3">JCM 15896</strain>
    </source>
</reference>
<keyword evidence="3" id="KW-1185">Reference proteome</keyword>
<dbReference type="PANTHER" id="PTHR43267:SF1">
    <property type="entry name" value="TRNA THREONYLCARBAMOYLADENOSINE DEHYDRATASE"/>
    <property type="match status" value="1"/>
</dbReference>
<dbReference type="Proteomes" id="UP001500359">
    <property type="component" value="Unassembled WGS sequence"/>
</dbReference>
<dbReference type="GO" id="GO:0016779">
    <property type="term" value="F:nucleotidyltransferase activity"/>
    <property type="evidence" value="ECO:0007669"/>
    <property type="project" value="UniProtKB-KW"/>
</dbReference>
<sequence length="350" mass="39812">MFDYHKAFKRNLGWITPEEQEKIRNATFAVGGLGGVGGDHAITMARMGAQNFHIADLDDYDYSNFNRQAGANVDTVGIAKSQILEETIKAINPDANIKNFTNGIQKDNVDEFLDGVDVYLDSLDIFAVEIRRLTFQKCHEKNIPALTAGPMGMGVAFMAFLPGKGMSFADYFGMNSPCPKFLEKHKDDPVAMHMHKLEVYIDNIIRFVVGVGPTVQQRHYLMDKSKVDFFTKDLPSTKMGIDLASGTLCTNVIKLVVNRGKVICAPRGLHFDAFHNNLEKTWRPGGHANPMLQFIRRFIKGQFKINEKLDWIRKTLNEQQQQGRLKESYSEEEMYNMLMEFDEQRRNNAQ</sequence>
<dbReference type="InterPro" id="IPR035985">
    <property type="entry name" value="Ubiquitin-activating_enz"/>
</dbReference>
<dbReference type="InterPro" id="IPR045886">
    <property type="entry name" value="ThiF/MoeB/HesA"/>
</dbReference>
<evidence type="ECO:0000259" key="1">
    <source>
        <dbReference type="Pfam" id="PF00899"/>
    </source>
</evidence>
<dbReference type="SUPFAM" id="SSF69572">
    <property type="entry name" value="Activating enzymes of the ubiquitin-like proteins"/>
    <property type="match status" value="1"/>
</dbReference>
<comment type="caution">
    <text evidence="2">The sequence shown here is derived from an EMBL/GenBank/DDBJ whole genome shotgun (WGS) entry which is preliminary data.</text>
</comment>
<protein>
    <submittedName>
        <fullName evidence="2">ThiF family adenylyltransferase</fullName>
    </submittedName>
</protein>
<dbReference type="CDD" id="cd01483">
    <property type="entry name" value="E1_enzyme_family"/>
    <property type="match status" value="1"/>
</dbReference>
<feature type="domain" description="THIF-type NAD/FAD binding fold" evidence="1">
    <location>
        <begin position="9"/>
        <end position="279"/>
    </location>
</feature>
<proteinExistence type="predicted"/>
<dbReference type="Gene3D" id="3.40.50.720">
    <property type="entry name" value="NAD(P)-binding Rossmann-like Domain"/>
    <property type="match status" value="1"/>
</dbReference>
<dbReference type="Pfam" id="PF00899">
    <property type="entry name" value="ThiF"/>
    <property type="match status" value="1"/>
</dbReference>
<organism evidence="2 3">
    <name type="scientific">Aliiglaciecola litoralis</name>
    <dbReference type="NCBI Taxonomy" id="582857"/>
    <lineage>
        <taxon>Bacteria</taxon>
        <taxon>Pseudomonadati</taxon>
        <taxon>Pseudomonadota</taxon>
        <taxon>Gammaproteobacteria</taxon>
        <taxon>Alteromonadales</taxon>
        <taxon>Alteromonadaceae</taxon>
        <taxon>Aliiglaciecola</taxon>
    </lineage>
</organism>
<dbReference type="PANTHER" id="PTHR43267">
    <property type="entry name" value="TRNA THREONYLCARBAMOYLADENOSINE DEHYDRATASE"/>
    <property type="match status" value="1"/>
</dbReference>
<keyword evidence="2" id="KW-0808">Transferase</keyword>
<name>A0ABN1LEM0_9ALTE</name>